<dbReference type="AlphaFoldDB" id="A0A7U6M6C7"/>
<evidence type="ECO:0000313" key="1">
    <source>
        <dbReference type="EMBL" id="BBU46730.1"/>
    </source>
</evidence>
<dbReference type="RefSeq" id="WP_081741867.1">
    <property type="nucleotide sequence ID" value="NZ_AP022324.1"/>
</dbReference>
<name>A0A7U6M6C7_PSEPU</name>
<gene>
    <name evidence="1" type="ORF">PPTS312_46450</name>
</gene>
<organism evidence="1 2">
    <name type="scientific">Pseudomonas putida</name>
    <name type="common">Arthrobacter siderocapsulatus</name>
    <dbReference type="NCBI Taxonomy" id="303"/>
    <lineage>
        <taxon>Bacteria</taxon>
        <taxon>Pseudomonadati</taxon>
        <taxon>Pseudomonadota</taxon>
        <taxon>Gammaproteobacteria</taxon>
        <taxon>Pseudomonadales</taxon>
        <taxon>Pseudomonadaceae</taxon>
        <taxon>Pseudomonas</taxon>
    </lineage>
</organism>
<accession>A0A7U6M6C7</accession>
<proteinExistence type="predicted"/>
<protein>
    <recommendedName>
        <fullName evidence="3">DNA-binding protein</fullName>
    </recommendedName>
</protein>
<evidence type="ECO:0000313" key="2">
    <source>
        <dbReference type="Proteomes" id="UP000464661"/>
    </source>
</evidence>
<dbReference type="EMBL" id="AP022324">
    <property type="protein sequence ID" value="BBU46730.1"/>
    <property type="molecule type" value="Genomic_DNA"/>
</dbReference>
<sequence length="211" mass="23310">MTTTAAHKATHPAFACLEAAKAALRQRFEEHLARASEAVVLNAVALADEQAFAALARVDVETKRSVATRNQEAMAKMKARAFERVISRCELLDARTACEILGISKQALSQKTKAGKLLAYTNTGNRRKYYPSFQFAENKPRPFVDGLIQSLEVDPADTEAMNFLVQHLIGNMDYSEPGEPSNVLPRFHLLDNTAAVEVIKRDFLNAFEAGQ</sequence>
<dbReference type="Proteomes" id="UP000464661">
    <property type="component" value="Chromosome"/>
</dbReference>
<evidence type="ECO:0008006" key="3">
    <source>
        <dbReference type="Google" id="ProtNLM"/>
    </source>
</evidence>
<reference evidence="1 2" key="1">
    <citation type="submission" date="2020-01" db="EMBL/GenBank/DDBJ databases">
        <title>Complete Genome Sequence of Pseudomonas putida Strain TS312, Harboring the HdtS type N-acyl-homoserine Lactone Synthase, Isolated from a Paper Mill.</title>
        <authorList>
            <person name="Hosoe A."/>
            <person name="Suenaga T."/>
            <person name="Sugi T."/>
            <person name="Izumi T."/>
            <person name="Nagai N."/>
            <person name="Terada A."/>
        </authorList>
    </citation>
    <scope>NUCLEOTIDE SEQUENCE [LARGE SCALE GENOMIC DNA]</scope>
    <source>
        <strain evidence="1 2">TS312</strain>
    </source>
</reference>